<dbReference type="InterPro" id="IPR019557">
    <property type="entry name" value="AminoTfrase-like_pln_mobile"/>
</dbReference>
<feature type="domain" description="Aminotransferase-like plant mobile" evidence="2">
    <location>
        <begin position="2"/>
        <end position="161"/>
    </location>
</feature>
<evidence type="ECO:0000313" key="4">
    <source>
        <dbReference type="Proteomes" id="UP000275267"/>
    </source>
</evidence>
<gene>
    <name evidence="3" type="ORF">C2845_PM01G46500</name>
</gene>
<dbReference type="EMBL" id="PQIB02000001">
    <property type="protein sequence ID" value="RLN42961.1"/>
    <property type="molecule type" value="Genomic_DNA"/>
</dbReference>
<dbReference type="Proteomes" id="UP000275267">
    <property type="component" value="Unassembled WGS sequence"/>
</dbReference>
<organism evidence="3 4">
    <name type="scientific">Panicum miliaceum</name>
    <name type="common">Proso millet</name>
    <name type="synonym">Broomcorn millet</name>
    <dbReference type="NCBI Taxonomy" id="4540"/>
    <lineage>
        <taxon>Eukaryota</taxon>
        <taxon>Viridiplantae</taxon>
        <taxon>Streptophyta</taxon>
        <taxon>Embryophyta</taxon>
        <taxon>Tracheophyta</taxon>
        <taxon>Spermatophyta</taxon>
        <taxon>Magnoliopsida</taxon>
        <taxon>Liliopsida</taxon>
        <taxon>Poales</taxon>
        <taxon>Poaceae</taxon>
        <taxon>PACMAD clade</taxon>
        <taxon>Panicoideae</taxon>
        <taxon>Panicodae</taxon>
        <taxon>Paniceae</taxon>
        <taxon>Panicinae</taxon>
        <taxon>Panicum</taxon>
        <taxon>Panicum sect. Panicum</taxon>
    </lineage>
</organism>
<keyword evidence="4" id="KW-1185">Reference proteome</keyword>
<dbReference type="OrthoDB" id="593744at2759"/>
<sequence>MVLGLPLEGNAATRIIRTGGWRDMVEANIGIRPPAPPEGVKDRKTSGVSSAWLRKHFNHCPAGADGVAVERHAQDWLWHLFGGFIFPGGSGNTISWMTLPIIGQQWEMIGTYSWGSVALGWMYRQLCDACRHVGSDANLGGCAYLLQIWIWERFPVGRPYRGPIEAWPHADAESRPIVAFCGKNVGALHLPHRVKRQFSRLQDFPPEHISTSQALHNIDRKKRYSQTDWRVKHVAWLLQWEQRQRMEPTSGAVHRNNHYKEYLRWFYLVAGVSIKPPRSNVPIEERADIDDEDDIVDEYNDITRARVQPERAPLENYVAQQLARLANKAGVAMAHASGGENGGGHLRAFAERVRRSCKRMAAKLNCIVAPNDQFVQLAARAGASSARHTSSSMRTPYHYGQGTITTPSRSISRTGSRAASKGKAASSHHCLSCA</sequence>
<comment type="caution">
    <text evidence="3">The sequence shown here is derived from an EMBL/GenBank/DDBJ whole genome shotgun (WGS) entry which is preliminary data.</text>
</comment>
<feature type="region of interest" description="Disordered" evidence="1">
    <location>
        <begin position="385"/>
        <end position="434"/>
    </location>
</feature>
<feature type="compositionally biased region" description="Low complexity" evidence="1">
    <location>
        <begin position="402"/>
        <end position="427"/>
    </location>
</feature>
<proteinExistence type="predicted"/>
<name>A0A3L6TTT3_PANMI</name>
<evidence type="ECO:0000313" key="3">
    <source>
        <dbReference type="EMBL" id="RLN42961.1"/>
    </source>
</evidence>
<evidence type="ECO:0000256" key="1">
    <source>
        <dbReference type="SAM" id="MobiDB-lite"/>
    </source>
</evidence>
<dbReference type="STRING" id="4540.A0A3L6TTT3"/>
<dbReference type="InterPro" id="IPR044824">
    <property type="entry name" value="MAIN-like"/>
</dbReference>
<evidence type="ECO:0000259" key="2">
    <source>
        <dbReference type="Pfam" id="PF10536"/>
    </source>
</evidence>
<dbReference type="Pfam" id="PF10536">
    <property type="entry name" value="PMD"/>
    <property type="match status" value="1"/>
</dbReference>
<protein>
    <recommendedName>
        <fullName evidence="2">Aminotransferase-like plant mobile domain-containing protein</fullName>
    </recommendedName>
</protein>
<dbReference type="PANTHER" id="PTHR46033:SF82">
    <property type="entry name" value="AMINOTRANSFERASE-LIKE PLANT MOBILE DOMAIN-CONTAINING PROTEIN"/>
    <property type="match status" value="1"/>
</dbReference>
<dbReference type="AlphaFoldDB" id="A0A3L6TTT3"/>
<reference evidence="4" key="1">
    <citation type="journal article" date="2019" name="Nat. Commun.">
        <title>The genome of broomcorn millet.</title>
        <authorList>
            <person name="Zou C."/>
            <person name="Miki D."/>
            <person name="Li D."/>
            <person name="Tang Q."/>
            <person name="Xiao L."/>
            <person name="Rajput S."/>
            <person name="Deng P."/>
            <person name="Jia W."/>
            <person name="Huang R."/>
            <person name="Zhang M."/>
            <person name="Sun Y."/>
            <person name="Hu J."/>
            <person name="Fu X."/>
            <person name="Schnable P.S."/>
            <person name="Li F."/>
            <person name="Zhang H."/>
            <person name="Feng B."/>
            <person name="Zhu X."/>
            <person name="Liu R."/>
            <person name="Schnable J.C."/>
            <person name="Zhu J.-K."/>
            <person name="Zhang H."/>
        </authorList>
    </citation>
    <scope>NUCLEOTIDE SEQUENCE [LARGE SCALE GENOMIC DNA]</scope>
</reference>
<accession>A0A3L6TTT3</accession>
<dbReference type="PANTHER" id="PTHR46033">
    <property type="entry name" value="PROTEIN MAIN-LIKE 2"/>
    <property type="match status" value="1"/>
</dbReference>
<dbReference type="GO" id="GO:0010073">
    <property type="term" value="P:meristem maintenance"/>
    <property type="evidence" value="ECO:0007669"/>
    <property type="project" value="InterPro"/>
</dbReference>